<keyword evidence="7" id="KW-0067">ATP-binding</keyword>
<dbReference type="AlphaFoldDB" id="A0A381UMM4"/>
<comment type="catalytic activity">
    <reaction evidence="1">
        <text>(2R)-3-phosphoglycerate + ATP = (2R)-3-phospho-glyceroyl phosphate + ADP</text>
        <dbReference type="Rhea" id="RHEA:14801"/>
        <dbReference type="ChEBI" id="CHEBI:30616"/>
        <dbReference type="ChEBI" id="CHEBI:57604"/>
        <dbReference type="ChEBI" id="CHEBI:58272"/>
        <dbReference type="ChEBI" id="CHEBI:456216"/>
        <dbReference type="EC" id="2.7.2.3"/>
    </reaction>
</comment>
<evidence type="ECO:0000313" key="8">
    <source>
        <dbReference type="EMBL" id="SVA29389.1"/>
    </source>
</evidence>
<dbReference type="EC" id="2.7.2.3" evidence="3"/>
<dbReference type="GO" id="GO:0006094">
    <property type="term" value="P:gluconeogenesis"/>
    <property type="evidence" value="ECO:0007669"/>
    <property type="project" value="TreeGrafter"/>
</dbReference>
<evidence type="ECO:0000256" key="6">
    <source>
        <dbReference type="ARBA" id="ARBA00022777"/>
    </source>
</evidence>
<evidence type="ECO:0000256" key="7">
    <source>
        <dbReference type="ARBA" id="ARBA00022840"/>
    </source>
</evidence>
<dbReference type="InterPro" id="IPR036043">
    <property type="entry name" value="Phosphoglycerate_kinase_sf"/>
</dbReference>
<proteinExistence type="inferred from homology"/>
<dbReference type="FunFam" id="3.40.50.1260:FF:000006">
    <property type="entry name" value="Phosphoglycerate kinase"/>
    <property type="match status" value="1"/>
</dbReference>
<keyword evidence="4" id="KW-0808">Transferase</keyword>
<dbReference type="GO" id="GO:0043531">
    <property type="term" value="F:ADP binding"/>
    <property type="evidence" value="ECO:0007669"/>
    <property type="project" value="TreeGrafter"/>
</dbReference>
<evidence type="ECO:0000256" key="2">
    <source>
        <dbReference type="ARBA" id="ARBA00008982"/>
    </source>
</evidence>
<gene>
    <name evidence="8" type="ORF">METZ01_LOCUS82243</name>
</gene>
<dbReference type="GO" id="GO:0004618">
    <property type="term" value="F:phosphoglycerate kinase activity"/>
    <property type="evidence" value="ECO:0007669"/>
    <property type="project" value="UniProtKB-EC"/>
</dbReference>
<evidence type="ECO:0000256" key="1">
    <source>
        <dbReference type="ARBA" id="ARBA00000642"/>
    </source>
</evidence>
<dbReference type="EMBL" id="UINC01006746">
    <property type="protein sequence ID" value="SVA29389.1"/>
    <property type="molecule type" value="Genomic_DNA"/>
</dbReference>
<evidence type="ECO:0000256" key="4">
    <source>
        <dbReference type="ARBA" id="ARBA00022679"/>
    </source>
</evidence>
<dbReference type="Gene3D" id="3.40.50.1260">
    <property type="entry name" value="Phosphoglycerate kinase, N-terminal domain"/>
    <property type="match status" value="2"/>
</dbReference>
<dbReference type="GO" id="GO:0005829">
    <property type="term" value="C:cytosol"/>
    <property type="evidence" value="ECO:0007669"/>
    <property type="project" value="TreeGrafter"/>
</dbReference>
<dbReference type="PANTHER" id="PTHR11406">
    <property type="entry name" value="PHOSPHOGLYCERATE KINASE"/>
    <property type="match status" value="1"/>
</dbReference>
<organism evidence="8">
    <name type="scientific">marine metagenome</name>
    <dbReference type="NCBI Taxonomy" id="408172"/>
    <lineage>
        <taxon>unclassified sequences</taxon>
        <taxon>metagenomes</taxon>
        <taxon>ecological metagenomes</taxon>
    </lineage>
</organism>
<dbReference type="PRINTS" id="PR00477">
    <property type="entry name" value="PHGLYCKINASE"/>
</dbReference>
<dbReference type="PANTHER" id="PTHR11406:SF23">
    <property type="entry name" value="PHOSPHOGLYCERATE KINASE 1, CHLOROPLASTIC-RELATED"/>
    <property type="match status" value="1"/>
</dbReference>
<dbReference type="InterPro" id="IPR015824">
    <property type="entry name" value="Phosphoglycerate_kinase_N"/>
</dbReference>
<dbReference type="GO" id="GO:0005524">
    <property type="term" value="F:ATP binding"/>
    <property type="evidence" value="ECO:0007669"/>
    <property type="project" value="UniProtKB-KW"/>
</dbReference>
<keyword evidence="6" id="KW-0418">Kinase</keyword>
<protein>
    <recommendedName>
        <fullName evidence="3">phosphoglycerate kinase</fullName>
        <ecNumber evidence="3">2.7.2.3</ecNumber>
    </recommendedName>
</protein>
<sequence>MNNRQKGLQTTRLRPVERSRKFRTIDGKFESLKKRNFLTIDDFKIKGKVLLLRVDVNSSIDIETGQILDDTRIKRHSKTVEELSELEARTVILSHQSRPGKQDFVNLEKHAERMSEIISKKIKFIPDVCGELAVKSIKSMKDGEIIMLDNVRFDEQEISLRKFNGKDFAPQARAKMVEVLAPLASLFVNDAFAAAHRCQPSLVGFAEKLPAAAGRVMQRELDYLGKAIDSGPTPRIALLGGSKAADSVTIANNFLEKGVSEVLTGGVVANIFLIASGVDIGKPSTEFIIQHISEYEEVIDSARKLIDNYGERIVLPTDVAINENGLRRGISIEELPTEHAVYDIGLDTLVSYIEKIEKAGTIISNGPMGVFENPEFAAGTRETFSAMANSKGITVVGGGETTMAFNQMGLSSKIEHLSTGGGSCISFMSGETMPALEAMRRSKIRYESK</sequence>
<dbReference type="Pfam" id="PF00162">
    <property type="entry name" value="PGK"/>
    <property type="match status" value="1"/>
</dbReference>
<comment type="similarity">
    <text evidence="2">Belongs to the phosphoglycerate kinase family.</text>
</comment>
<dbReference type="InterPro" id="IPR001576">
    <property type="entry name" value="Phosphoglycerate_kinase"/>
</dbReference>
<name>A0A381UMM4_9ZZZZ</name>
<accession>A0A381UMM4</accession>
<dbReference type="GO" id="GO:0006096">
    <property type="term" value="P:glycolytic process"/>
    <property type="evidence" value="ECO:0007669"/>
    <property type="project" value="InterPro"/>
</dbReference>
<dbReference type="SUPFAM" id="SSF53748">
    <property type="entry name" value="Phosphoglycerate kinase"/>
    <property type="match status" value="1"/>
</dbReference>
<reference evidence="8" key="1">
    <citation type="submission" date="2018-05" db="EMBL/GenBank/DDBJ databases">
        <authorList>
            <person name="Lanie J.A."/>
            <person name="Ng W.-L."/>
            <person name="Kazmierczak K.M."/>
            <person name="Andrzejewski T.M."/>
            <person name="Davidsen T.M."/>
            <person name="Wayne K.J."/>
            <person name="Tettelin H."/>
            <person name="Glass J.I."/>
            <person name="Rusch D."/>
            <person name="Podicherti R."/>
            <person name="Tsui H.-C.T."/>
            <person name="Winkler M.E."/>
        </authorList>
    </citation>
    <scope>NUCLEOTIDE SEQUENCE</scope>
</reference>
<evidence type="ECO:0000256" key="5">
    <source>
        <dbReference type="ARBA" id="ARBA00022741"/>
    </source>
</evidence>
<evidence type="ECO:0000256" key="3">
    <source>
        <dbReference type="ARBA" id="ARBA00013061"/>
    </source>
</evidence>
<keyword evidence="5" id="KW-0547">Nucleotide-binding</keyword>
<dbReference type="HAMAP" id="MF_00145">
    <property type="entry name" value="Phosphoglyc_kinase"/>
    <property type="match status" value="1"/>
</dbReference>
<dbReference type="PIRSF" id="PIRSF000724">
    <property type="entry name" value="Pgk"/>
    <property type="match status" value="1"/>
</dbReference>